<feature type="compositionally biased region" description="Acidic residues" evidence="1">
    <location>
        <begin position="28"/>
        <end position="39"/>
    </location>
</feature>
<comment type="caution">
    <text evidence="2">The sequence shown here is derived from an EMBL/GenBank/DDBJ whole genome shotgun (WGS) entry which is preliminary data.</text>
</comment>
<dbReference type="EMBL" id="VJMJ01000210">
    <property type="protein sequence ID" value="KAF0726672.1"/>
    <property type="molecule type" value="Genomic_DNA"/>
</dbReference>
<evidence type="ECO:0000256" key="1">
    <source>
        <dbReference type="SAM" id="MobiDB-lite"/>
    </source>
</evidence>
<feature type="compositionally biased region" description="Low complexity" evidence="1">
    <location>
        <begin position="17"/>
        <end position="27"/>
    </location>
</feature>
<organism evidence="2 3">
    <name type="scientific">Aphanomyces euteiches</name>
    <dbReference type="NCBI Taxonomy" id="100861"/>
    <lineage>
        <taxon>Eukaryota</taxon>
        <taxon>Sar</taxon>
        <taxon>Stramenopiles</taxon>
        <taxon>Oomycota</taxon>
        <taxon>Saprolegniomycetes</taxon>
        <taxon>Saprolegniales</taxon>
        <taxon>Verrucalvaceae</taxon>
        <taxon>Aphanomyces</taxon>
    </lineage>
</organism>
<dbReference type="AlphaFoldDB" id="A0A6G0WHN3"/>
<proteinExistence type="predicted"/>
<evidence type="ECO:0000313" key="3">
    <source>
        <dbReference type="Proteomes" id="UP000481153"/>
    </source>
</evidence>
<sequence>MNTASKKTTTETTTIVKAASTCEGSSSQDEDETAAEDDSEARVNVQVKKERKTCSVRKMTSKSSKKVLATTEYLRWTRRNPNSGEALQFDLFNKAWTSSHILCVADPSWHQVSKKTLTRRRSSWSSTEERARNRVDQKNVKVHINKANDEGGHAIRDAAMATVDRAKVDDKPKFDIHEYLLVQQRQRALELEYQASSKKQRLELEARQLTLDEQTLILQQQQMQMMSKMTK</sequence>
<gene>
    <name evidence="2" type="ORF">Ae201684_015072</name>
</gene>
<name>A0A6G0WHN3_9STRA</name>
<keyword evidence="3" id="KW-1185">Reference proteome</keyword>
<dbReference type="VEuPathDB" id="FungiDB:AeMF1_001725"/>
<evidence type="ECO:0008006" key="4">
    <source>
        <dbReference type="Google" id="ProtNLM"/>
    </source>
</evidence>
<protein>
    <recommendedName>
        <fullName evidence="4">No apical meristem-associated C-terminal domain-containing protein</fullName>
    </recommendedName>
</protein>
<feature type="region of interest" description="Disordered" evidence="1">
    <location>
        <begin position="17"/>
        <end position="46"/>
    </location>
</feature>
<evidence type="ECO:0000313" key="2">
    <source>
        <dbReference type="EMBL" id="KAF0726672.1"/>
    </source>
</evidence>
<accession>A0A6G0WHN3</accession>
<reference evidence="2 3" key="1">
    <citation type="submission" date="2019-07" db="EMBL/GenBank/DDBJ databases">
        <title>Genomics analysis of Aphanomyces spp. identifies a new class of oomycete effector associated with host adaptation.</title>
        <authorList>
            <person name="Gaulin E."/>
        </authorList>
    </citation>
    <scope>NUCLEOTIDE SEQUENCE [LARGE SCALE GENOMIC DNA]</scope>
    <source>
        <strain evidence="2 3">ATCC 201684</strain>
    </source>
</reference>
<dbReference type="Proteomes" id="UP000481153">
    <property type="component" value="Unassembled WGS sequence"/>
</dbReference>